<feature type="signal peptide" evidence="5">
    <location>
        <begin position="1"/>
        <end position="34"/>
    </location>
</feature>
<dbReference type="Pfam" id="PF00497">
    <property type="entry name" value="SBP_bac_3"/>
    <property type="match status" value="1"/>
</dbReference>
<evidence type="ECO:0000259" key="6">
    <source>
        <dbReference type="SMART" id="SM00062"/>
    </source>
</evidence>
<dbReference type="SMART" id="SM00062">
    <property type="entry name" value="PBPb"/>
    <property type="match status" value="1"/>
</dbReference>
<protein>
    <submittedName>
        <fullName evidence="7">Transporter substrate-binding domain-containing protein</fullName>
    </submittedName>
</protein>
<dbReference type="RefSeq" id="WP_252672614.1">
    <property type="nucleotide sequence ID" value="NZ_CP099547.1"/>
</dbReference>
<feature type="chain" id="PRO_5045739693" evidence="5">
    <location>
        <begin position="35"/>
        <end position="303"/>
    </location>
</feature>
<organism evidence="7 8">
    <name type="scientific">Arcanobacterium pinnipediorum</name>
    <dbReference type="NCBI Taxonomy" id="1503041"/>
    <lineage>
        <taxon>Bacteria</taxon>
        <taxon>Bacillati</taxon>
        <taxon>Actinomycetota</taxon>
        <taxon>Actinomycetes</taxon>
        <taxon>Actinomycetales</taxon>
        <taxon>Actinomycetaceae</taxon>
        <taxon>Arcanobacterium</taxon>
    </lineage>
</organism>
<accession>A0ABY5AFM3</accession>
<dbReference type="InterPro" id="IPR018313">
    <property type="entry name" value="SBP_3_CS"/>
</dbReference>
<gene>
    <name evidence="7" type="ORF">NG665_05240</name>
</gene>
<evidence type="ECO:0000256" key="4">
    <source>
        <dbReference type="RuleBase" id="RU003744"/>
    </source>
</evidence>
<sequence>MNNNIVRNHRSRSFVLTTISALMMLLVACSPSITSTPLPQQGSPSSEVSPANSTNFRSLKEIQDSATIRIGIFSDKAPFGSVNSEGEYVGYDVEFGKRIGQDLGVDVEWVPVEAASRVEFLESGKVDIILANFTVTNERAEKVDFADPYMKVALGVATPQNNPLTVAKDIDKRNVVVVKGTTADTFLAKNYPNLKVTKFEQYTEVTNALADGRADAWVTDNTEALAWTGQTSDWVTSIDNFGEESYIAPAVSKGNTELRTWLNNELDALAPEKFFHKAFESTLRPVYGTAVDPDSLVVEGGER</sequence>
<dbReference type="SUPFAM" id="SSF53850">
    <property type="entry name" value="Periplasmic binding protein-like II"/>
    <property type="match status" value="1"/>
</dbReference>
<feature type="domain" description="Solute-binding protein family 3/N-terminal" evidence="6">
    <location>
        <begin position="67"/>
        <end position="286"/>
    </location>
</feature>
<evidence type="ECO:0000313" key="7">
    <source>
        <dbReference type="EMBL" id="USR78801.1"/>
    </source>
</evidence>
<evidence type="ECO:0000256" key="3">
    <source>
        <dbReference type="ARBA" id="ARBA00022729"/>
    </source>
</evidence>
<dbReference type="EMBL" id="CP099547">
    <property type="protein sequence ID" value="USR78801.1"/>
    <property type="molecule type" value="Genomic_DNA"/>
</dbReference>
<dbReference type="PANTHER" id="PTHR35936">
    <property type="entry name" value="MEMBRANE-BOUND LYTIC MUREIN TRANSGLYCOSYLASE F"/>
    <property type="match status" value="1"/>
</dbReference>
<evidence type="ECO:0000256" key="2">
    <source>
        <dbReference type="ARBA" id="ARBA00010333"/>
    </source>
</evidence>
<evidence type="ECO:0000313" key="8">
    <source>
        <dbReference type="Proteomes" id="UP001056109"/>
    </source>
</evidence>
<keyword evidence="8" id="KW-1185">Reference proteome</keyword>
<name>A0ABY5AFM3_9ACTO</name>
<reference evidence="7" key="1">
    <citation type="submission" date="2022-06" db="EMBL/GenBank/DDBJ databases">
        <title>Complete Genome Sequence of Arcanobacterium pinnipediorum strain DSM 28752 isolated from a harbour seal.</title>
        <authorList>
            <person name="Borowiak M."/>
            <person name="Kreitlow A."/>
            <person name="Alssahen M."/>
            <person name="Malorny B."/>
            <person name="Laemmler C."/>
            <person name="Prenger-Berninghoff E."/>
            <person name="Siebert U."/>
            <person name="Ploetz M."/>
            <person name="Abdulmawjood A."/>
        </authorList>
    </citation>
    <scope>NUCLEOTIDE SEQUENCE</scope>
    <source>
        <strain evidence="7">DSM 28752</strain>
    </source>
</reference>
<dbReference type="PANTHER" id="PTHR35936:SF17">
    <property type="entry name" value="ARGININE-BINDING EXTRACELLULAR PROTEIN ARTP"/>
    <property type="match status" value="1"/>
</dbReference>
<evidence type="ECO:0000256" key="1">
    <source>
        <dbReference type="ARBA" id="ARBA00004196"/>
    </source>
</evidence>
<dbReference type="Gene3D" id="3.40.190.10">
    <property type="entry name" value="Periplasmic binding protein-like II"/>
    <property type="match status" value="2"/>
</dbReference>
<keyword evidence="3 5" id="KW-0732">Signal</keyword>
<comment type="similarity">
    <text evidence="2 4">Belongs to the bacterial solute-binding protein 3 family.</text>
</comment>
<dbReference type="InterPro" id="IPR001638">
    <property type="entry name" value="Solute-binding_3/MltF_N"/>
</dbReference>
<dbReference type="PROSITE" id="PS51257">
    <property type="entry name" value="PROKAR_LIPOPROTEIN"/>
    <property type="match status" value="1"/>
</dbReference>
<dbReference type="Proteomes" id="UP001056109">
    <property type="component" value="Chromosome"/>
</dbReference>
<comment type="subcellular location">
    <subcellularLocation>
        <location evidence="1">Cell envelope</location>
    </subcellularLocation>
</comment>
<evidence type="ECO:0000256" key="5">
    <source>
        <dbReference type="SAM" id="SignalP"/>
    </source>
</evidence>
<proteinExistence type="inferred from homology"/>
<dbReference type="PROSITE" id="PS01039">
    <property type="entry name" value="SBP_BACTERIAL_3"/>
    <property type="match status" value="1"/>
</dbReference>